<accession>A0A645JGH3</accession>
<protein>
    <submittedName>
        <fullName evidence="1">Uncharacterized protein</fullName>
    </submittedName>
</protein>
<dbReference type="AlphaFoldDB" id="A0A645JGH3"/>
<organism evidence="1">
    <name type="scientific">bioreactor metagenome</name>
    <dbReference type="NCBI Taxonomy" id="1076179"/>
    <lineage>
        <taxon>unclassified sequences</taxon>
        <taxon>metagenomes</taxon>
        <taxon>ecological metagenomes</taxon>
    </lineage>
</organism>
<evidence type="ECO:0000313" key="1">
    <source>
        <dbReference type="EMBL" id="MPN59454.1"/>
    </source>
</evidence>
<reference evidence="1" key="1">
    <citation type="submission" date="2019-08" db="EMBL/GenBank/DDBJ databases">
        <authorList>
            <person name="Kucharzyk K."/>
            <person name="Murdoch R.W."/>
            <person name="Higgins S."/>
            <person name="Loffler F."/>
        </authorList>
    </citation>
    <scope>NUCLEOTIDE SEQUENCE</scope>
</reference>
<comment type="caution">
    <text evidence="1">The sequence shown here is derived from an EMBL/GenBank/DDBJ whole genome shotgun (WGS) entry which is preliminary data.</text>
</comment>
<proteinExistence type="predicted"/>
<name>A0A645JGH3_9ZZZZ</name>
<dbReference type="EMBL" id="VSSQ01133482">
    <property type="protein sequence ID" value="MPN59454.1"/>
    <property type="molecule type" value="Genomic_DNA"/>
</dbReference>
<gene>
    <name evidence="1" type="ORF">SDC9_207175</name>
</gene>
<sequence>MCNPFRVQGNLLVQPRQGALTIRGMQQLGPAFEAHRNAAIDMTEHFITARIPVQRTGTHVPLPQAVLHRPDGQAQALLAARQRFRSQALGSHIMQIAVPQG</sequence>